<dbReference type="HAMAP" id="MF_01023">
    <property type="entry name" value="HisC_aminotrans_2"/>
    <property type="match status" value="1"/>
</dbReference>
<dbReference type="PANTHER" id="PTHR43643:SF3">
    <property type="entry name" value="HISTIDINOL-PHOSPHATE AMINOTRANSFERASE"/>
    <property type="match status" value="1"/>
</dbReference>
<feature type="domain" description="Aminotransferase class I/classII large" evidence="8">
    <location>
        <begin position="50"/>
        <end position="372"/>
    </location>
</feature>
<evidence type="ECO:0000256" key="7">
    <source>
        <dbReference type="SAM" id="MobiDB-lite"/>
    </source>
</evidence>
<dbReference type="InterPro" id="IPR015424">
    <property type="entry name" value="PyrdxlP-dep_Trfase"/>
</dbReference>
<protein>
    <recommendedName>
        <fullName evidence="6">Aromatic amino acid aminotransferase</fullName>
        <shortName evidence="6">ArAT</shortName>
        <ecNumber evidence="6">2.6.1.57</ecNumber>
    </recommendedName>
</protein>
<comment type="function">
    <text evidence="6">Aminotransferase that catalyzes the conversion of aromatic amino acids and 2-oxoglutarate into corresponding aromatic oxo acids and L-glutamate.</text>
</comment>
<dbReference type="InterPro" id="IPR015422">
    <property type="entry name" value="PyrdxlP-dep_Trfase_small"/>
</dbReference>
<evidence type="ECO:0000313" key="9">
    <source>
        <dbReference type="EMBL" id="GAA5518462.1"/>
    </source>
</evidence>
<evidence type="ECO:0000313" key="10">
    <source>
        <dbReference type="Proteomes" id="UP001426770"/>
    </source>
</evidence>
<evidence type="ECO:0000256" key="6">
    <source>
        <dbReference type="HAMAP-Rule" id="MF_01513"/>
    </source>
</evidence>
<evidence type="ECO:0000256" key="3">
    <source>
        <dbReference type="ARBA" id="ARBA00022576"/>
    </source>
</evidence>
<name>A0ABP9WF54_9MICO</name>
<organism evidence="9 10">
    <name type="scientific">Demequina sediminis</name>
    <dbReference type="NCBI Taxonomy" id="1930058"/>
    <lineage>
        <taxon>Bacteria</taxon>
        <taxon>Bacillati</taxon>
        <taxon>Actinomycetota</taxon>
        <taxon>Actinomycetes</taxon>
        <taxon>Micrococcales</taxon>
        <taxon>Demequinaceae</taxon>
        <taxon>Demequina</taxon>
    </lineage>
</organism>
<feature type="region of interest" description="Disordered" evidence="7">
    <location>
        <begin position="1"/>
        <end position="24"/>
    </location>
</feature>
<dbReference type="NCBIfam" id="NF002878">
    <property type="entry name" value="PRK03321.1"/>
    <property type="match status" value="1"/>
</dbReference>
<dbReference type="PANTHER" id="PTHR43643">
    <property type="entry name" value="HISTIDINOL-PHOSPHATE AMINOTRANSFERASE 2"/>
    <property type="match status" value="1"/>
</dbReference>
<dbReference type="InterPro" id="IPR004839">
    <property type="entry name" value="Aminotransferase_I/II_large"/>
</dbReference>
<keyword evidence="4 6" id="KW-0808">Transferase</keyword>
<dbReference type="InterPro" id="IPR001917">
    <property type="entry name" value="Aminotrans_II_pyridoxalP_BS"/>
</dbReference>
<dbReference type="InterPro" id="IPR050106">
    <property type="entry name" value="HistidinolP_aminotransfase"/>
</dbReference>
<dbReference type="HAMAP" id="MF_01513">
    <property type="entry name" value="Phe_aminotrans_2"/>
    <property type="match status" value="1"/>
</dbReference>
<dbReference type="CDD" id="cd00609">
    <property type="entry name" value="AAT_like"/>
    <property type="match status" value="1"/>
</dbReference>
<comment type="subunit">
    <text evidence="2 6">Homodimer.</text>
</comment>
<feature type="modified residue" description="N6-(pyridoxal phosphate)lysine" evidence="6">
    <location>
        <position position="241"/>
    </location>
</feature>
<dbReference type="InterPro" id="IPR015421">
    <property type="entry name" value="PyrdxlP-dep_Trfase_major"/>
</dbReference>
<sequence>MLVPMPSEPSGQTPPASSLPGPSLPTPLPAIAALPAYVPGARGDAAVPPIKLSSNESPDGPLPSVTAALADAGGLIHRYPDMAASELTARIAAHIGREPAHVVAGAGSVAVLAHLLQAYAGEGDEVLFAWRSFEAYPILTRIAGATPVTVPLTADARHDVEAMAAAVTDRTRVAMLCSPNNPTGPALTTAEFEAFMAAVPTRVLVILDEAYLEYVTDPDVVDGPAALDRHPNLVLLRTFSKAYGLASLRVGYAVGPEALIAPVRACVTPFSVSGPAQSAAIASLEAGDELVERAHTVVAERERVLAALRADGWSIPDSQGNFVWLAVGEDTGALVAHLGGQQPSILVRPFAGEGVRVTVGSPRENDALLAALARWQGRTG</sequence>
<comment type="catalytic activity">
    <reaction evidence="6">
        <text>an aromatic L-alpha-amino acid + 2-oxoglutarate = an aromatic oxo-acid + L-glutamate</text>
        <dbReference type="Rhea" id="RHEA:17533"/>
        <dbReference type="ChEBI" id="CHEBI:16810"/>
        <dbReference type="ChEBI" id="CHEBI:29985"/>
        <dbReference type="ChEBI" id="CHEBI:73309"/>
        <dbReference type="ChEBI" id="CHEBI:84824"/>
        <dbReference type="EC" id="2.6.1.57"/>
    </reaction>
</comment>
<dbReference type="Pfam" id="PF00155">
    <property type="entry name" value="Aminotran_1_2"/>
    <property type="match status" value="1"/>
</dbReference>
<dbReference type="InterPro" id="IPR005861">
    <property type="entry name" value="HisP_aminotrans"/>
</dbReference>
<keyword evidence="3 6" id="KW-0032">Aminotransferase</keyword>
<dbReference type="PROSITE" id="PS00599">
    <property type="entry name" value="AA_TRANSFER_CLASS_2"/>
    <property type="match status" value="1"/>
</dbReference>
<comment type="cofactor">
    <cofactor evidence="1 6">
        <name>pyridoxal 5'-phosphate</name>
        <dbReference type="ChEBI" id="CHEBI:597326"/>
    </cofactor>
</comment>
<comment type="caution">
    <text evidence="9">The sequence shown here is derived from an EMBL/GenBank/DDBJ whole genome shotgun (WGS) entry which is preliminary data.</text>
</comment>
<keyword evidence="10" id="KW-1185">Reference proteome</keyword>
<proteinExistence type="inferred from homology"/>
<accession>A0ABP9WF54</accession>
<dbReference type="InterPro" id="IPR024892">
    <property type="entry name" value="ArAT"/>
</dbReference>
<gene>
    <name evidence="6 9" type="primary">pat</name>
    <name evidence="9" type="ORF">Lsed01_00889</name>
</gene>
<dbReference type="EMBL" id="BAABRR010000003">
    <property type="protein sequence ID" value="GAA5518462.1"/>
    <property type="molecule type" value="Genomic_DNA"/>
</dbReference>
<evidence type="ECO:0000256" key="4">
    <source>
        <dbReference type="ARBA" id="ARBA00022679"/>
    </source>
</evidence>
<evidence type="ECO:0000256" key="2">
    <source>
        <dbReference type="ARBA" id="ARBA00011738"/>
    </source>
</evidence>
<dbReference type="EC" id="2.6.1.57" evidence="6"/>
<dbReference type="GO" id="GO:0008483">
    <property type="term" value="F:transaminase activity"/>
    <property type="evidence" value="ECO:0007669"/>
    <property type="project" value="UniProtKB-KW"/>
</dbReference>
<evidence type="ECO:0000256" key="1">
    <source>
        <dbReference type="ARBA" id="ARBA00001933"/>
    </source>
</evidence>
<dbReference type="Gene3D" id="3.90.1150.10">
    <property type="entry name" value="Aspartate Aminotransferase, domain 1"/>
    <property type="match status" value="1"/>
</dbReference>
<comment type="similarity">
    <text evidence="6">Belongs to the class-II pyridoxal-phosphate-dependent aminotransferase family.</text>
</comment>
<dbReference type="SUPFAM" id="SSF53383">
    <property type="entry name" value="PLP-dependent transferases"/>
    <property type="match status" value="1"/>
</dbReference>
<evidence type="ECO:0000259" key="8">
    <source>
        <dbReference type="Pfam" id="PF00155"/>
    </source>
</evidence>
<dbReference type="Gene3D" id="3.40.640.10">
    <property type="entry name" value="Type I PLP-dependent aspartate aminotransferase-like (Major domain)"/>
    <property type="match status" value="1"/>
</dbReference>
<keyword evidence="5 6" id="KW-0663">Pyridoxal phosphate</keyword>
<evidence type="ECO:0000256" key="5">
    <source>
        <dbReference type="ARBA" id="ARBA00022898"/>
    </source>
</evidence>
<dbReference type="Proteomes" id="UP001426770">
    <property type="component" value="Unassembled WGS sequence"/>
</dbReference>
<reference evidence="9 10" key="1">
    <citation type="submission" date="2024-02" db="EMBL/GenBank/DDBJ databases">
        <title>Lysinimicrobium sediminis NBRC 112286.</title>
        <authorList>
            <person name="Ichikawa N."/>
            <person name="Katano-Makiyama Y."/>
            <person name="Hidaka K."/>
        </authorList>
    </citation>
    <scope>NUCLEOTIDE SEQUENCE [LARGE SCALE GENOMIC DNA]</scope>
    <source>
        <strain evidence="9 10">NBRC 112286</strain>
    </source>
</reference>